<dbReference type="PANTHER" id="PTHR23033:SF50">
    <property type="entry name" value="HEXOSYLTRANSFERASE"/>
    <property type="match status" value="1"/>
</dbReference>
<reference evidence="8" key="1">
    <citation type="submission" date="2021-01" db="EMBL/GenBank/DDBJ databases">
        <authorList>
            <person name="Eckstrom K.M.E."/>
        </authorList>
    </citation>
    <scope>NUCLEOTIDE SEQUENCE</scope>
    <source>
        <strain evidence="8">UVCC 0001</strain>
    </source>
</reference>
<evidence type="ECO:0000256" key="3">
    <source>
        <dbReference type="ARBA" id="ARBA00022692"/>
    </source>
</evidence>
<gene>
    <name evidence="8" type="ORF">QBZ16_003317</name>
</gene>
<evidence type="ECO:0000256" key="6">
    <source>
        <dbReference type="ARBA" id="ARBA00023136"/>
    </source>
</evidence>
<keyword evidence="3" id="KW-0812">Transmembrane</keyword>
<evidence type="ECO:0000256" key="1">
    <source>
        <dbReference type="ARBA" id="ARBA00004606"/>
    </source>
</evidence>
<comment type="similarity">
    <text evidence="2">Belongs to the glycosyltransferase 31 family. Beta3-Gal-T subfamily.</text>
</comment>
<accession>A0AAD9IM47</accession>
<comment type="subcellular location">
    <subcellularLocation>
        <location evidence="1">Membrane</location>
        <topology evidence="1">Single-pass type II membrane protein</topology>
    </subcellularLocation>
</comment>
<dbReference type="AlphaFoldDB" id="A0AAD9IM47"/>
<evidence type="ECO:0000256" key="7">
    <source>
        <dbReference type="SAM" id="MobiDB-lite"/>
    </source>
</evidence>
<evidence type="ECO:0000256" key="5">
    <source>
        <dbReference type="ARBA" id="ARBA00022989"/>
    </source>
</evidence>
<keyword evidence="6" id="KW-0472">Membrane</keyword>
<comment type="caution">
    <text evidence="8">The sequence shown here is derived from an EMBL/GenBank/DDBJ whole genome shotgun (WGS) entry which is preliminary data.</text>
</comment>
<dbReference type="EMBL" id="JASFZW010000004">
    <property type="protein sequence ID" value="KAK2078477.1"/>
    <property type="molecule type" value="Genomic_DNA"/>
</dbReference>
<feature type="region of interest" description="Disordered" evidence="7">
    <location>
        <begin position="43"/>
        <end position="73"/>
    </location>
</feature>
<evidence type="ECO:0000256" key="4">
    <source>
        <dbReference type="ARBA" id="ARBA00022968"/>
    </source>
</evidence>
<name>A0AAD9IM47_PROWI</name>
<keyword evidence="9" id="KW-1185">Reference proteome</keyword>
<sequence>MGGFPLPLSRVLVVVITISAVLLVDFWLRGALHLGELDRLGRSRRASHRTSARSSLSESKDPSETPGQTPRWQLPEDLRRQIVAAIPLGGASPEGRMRLEGGVHGEDFVAVNASEVPYGHFGKAALAPSLAHEHFGQYNYKWMLYGDDDTFWNLDVVADIVKGLDPDMPHFITDHAWFWGNSSVHKSTFHPSADAPRCVPCGFDRSRLAGRALPFTPPSACPYCTWQQLCAADAGRRGLYAADCGFRQVLPPEGEHVGHGGAGILLSVGLMRNMGVDAVRRCIGSRFPPGVPGGDTLFSHCAFFTGVAPTDPGYSFLDADFNAFDNRGQQVRGAMDLLYSFLKRGPCCDALCRARLAATASVHVRGGHFKAPHLAADTIATLARLRDLYLDARAREEADPEAAKAYAQAGGVWDTHRSCD</sequence>
<dbReference type="PANTHER" id="PTHR23033">
    <property type="entry name" value="BETA1,3-GALACTOSYLTRANSFERASE"/>
    <property type="match status" value="1"/>
</dbReference>
<evidence type="ECO:0000313" key="9">
    <source>
        <dbReference type="Proteomes" id="UP001255856"/>
    </source>
</evidence>
<dbReference type="Gene3D" id="3.90.550.50">
    <property type="match status" value="1"/>
</dbReference>
<keyword evidence="5" id="KW-1133">Transmembrane helix</keyword>
<organism evidence="8 9">
    <name type="scientific">Prototheca wickerhamii</name>
    <dbReference type="NCBI Taxonomy" id="3111"/>
    <lineage>
        <taxon>Eukaryota</taxon>
        <taxon>Viridiplantae</taxon>
        <taxon>Chlorophyta</taxon>
        <taxon>core chlorophytes</taxon>
        <taxon>Trebouxiophyceae</taxon>
        <taxon>Chlorellales</taxon>
        <taxon>Chlorellaceae</taxon>
        <taxon>Prototheca</taxon>
    </lineage>
</organism>
<proteinExistence type="inferred from homology"/>
<evidence type="ECO:0000313" key="8">
    <source>
        <dbReference type="EMBL" id="KAK2078477.1"/>
    </source>
</evidence>
<dbReference type="Proteomes" id="UP001255856">
    <property type="component" value="Unassembled WGS sequence"/>
</dbReference>
<protein>
    <submittedName>
        <fullName evidence="8">Uncharacterized protein</fullName>
    </submittedName>
</protein>
<dbReference type="InterPro" id="IPR026050">
    <property type="entry name" value="C1GALT1/C1GALT1_chp1"/>
</dbReference>
<keyword evidence="4" id="KW-0735">Signal-anchor</keyword>
<dbReference type="GO" id="GO:0016020">
    <property type="term" value="C:membrane"/>
    <property type="evidence" value="ECO:0007669"/>
    <property type="project" value="UniProtKB-SubCell"/>
</dbReference>
<evidence type="ECO:0000256" key="2">
    <source>
        <dbReference type="ARBA" id="ARBA00006462"/>
    </source>
</evidence>